<keyword evidence="4" id="KW-1185">Reference proteome</keyword>
<name>A0ABN1YCL1_9PSEU</name>
<evidence type="ECO:0000256" key="1">
    <source>
        <dbReference type="SAM" id="MobiDB-lite"/>
    </source>
</evidence>
<evidence type="ECO:0000259" key="2">
    <source>
        <dbReference type="Pfam" id="PF01656"/>
    </source>
</evidence>
<dbReference type="CDD" id="cd02042">
    <property type="entry name" value="ParAB_family"/>
    <property type="match status" value="1"/>
</dbReference>
<dbReference type="Pfam" id="PF01656">
    <property type="entry name" value="CbiA"/>
    <property type="match status" value="1"/>
</dbReference>
<organism evidence="3 4">
    <name type="scientific">Pseudonocardia kongjuensis</name>
    <dbReference type="NCBI Taxonomy" id="102227"/>
    <lineage>
        <taxon>Bacteria</taxon>
        <taxon>Bacillati</taxon>
        <taxon>Actinomycetota</taxon>
        <taxon>Actinomycetes</taxon>
        <taxon>Pseudonocardiales</taxon>
        <taxon>Pseudonocardiaceae</taxon>
        <taxon>Pseudonocardia</taxon>
    </lineage>
</organism>
<comment type="caution">
    <text evidence="3">The sequence shown here is derived from an EMBL/GenBank/DDBJ whole genome shotgun (WGS) entry which is preliminary data.</text>
</comment>
<dbReference type="Gene3D" id="3.40.50.300">
    <property type="entry name" value="P-loop containing nucleotide triphosphate hydrolases"/>
    <property type="match status" value="1"/>
</dbReference>
<dbReference type="SUPFAM" id="SSF52540">
    <property type="entry name" value="P-loop containing nucleoside triphosphate hydrolases"/>
    <property type="match status" value="1"/>
</dbReference>
<gene>
    <name evidence="3" type="ORF">GCM10009613_65940</name>
</gene>
<dbReference type="Proteomes" id="UP001501414">
    <property type="component" value="Unassembled WGS sequence"/>
</dbReference>
<feature type="compositionally biased region" description="Basic and acidic residues" evidence="1">
    <location>
        <begin position="1"/>
        <end position="10"/>
    </location>
</feature>
<dbReference type="EMBL" id="BAAAJK010000073">
    <property type="protein sequence ID" value="GAA1404115.1"/>
    <property type="molecule type" value="Genomic_DNA"/>
</dbReference>
<dbReference type="PANTHER" id="PTHR13696">
    <property type="entry name" value="P-LOOP CONTAINING NUCLEOSIDE TRIPHOSPHATE HYDROLASE"/>
    <property type="match status" value="1"/>
</dbReference>
<evidence type="ECO:0000313" key="4">
    <source>
        <dbReference type="Proteomes" id="UP001501414"/>
    </source>
</evidence>
<feature type="domain" description="CobQ/CobB/MinD/ParA nucleotide binding" evidence="2">
    <location>
        <begin position="18"/>
        <end position="185"/>
    </location>
</feature>
<feature type="region of interest" description="Disordered" evidence="1">
    <location>
        <begin position="1"/>
        <end position="25"/>
    </location>
</feature>
<accession>A0ABN1YCL1</accession>
<dbReference type="PANTHER" id="PTHR13696:SF99">
    <property type="entry name" value="COBYRINIC ACID AC-DIAMIDE SYNTHASE"/>
    <property type="match status" value="1"/>
</dbReference>
<reference evidence="3 4" key="1">
    <citation type="journal article" date="2019" name="Int. J. Syst. Evol. Microbiol.">
        <title>The Global Catalogue of Microorganisms (GCM) 10K type strain sequencing project: providing services to taxonomists for standard genome sequencing and annotation.</title>
        <authorList>
            <consortium name="The Broad Institute Genomics Platform"/>
            <consortium name="The Broad Institute Genome Sequencing Center for Infectious Disease"/>
            <person name="Wu L."/>
            <person name="Ma J."/>
        </authorList>
    </citation>
    <scope>NUCLEOTIDE SEQUENCE [LARGE SCALE GENOMIC DNA]</scope>
    <source>
        <strain evidence="3 4">JCM 11896</strain>
    </source>
</reference>
<dbReference type="InterPro" id="IPR027417">
    <property type="entry name" value="P-loop_NTPase"/>
</dbReference>
<dbReference type="InterPro" id="IPR050678">
    <property type="entry name" value="DNA_Partitioning_ATPase"/>
</dbReference>
<proteinExistence type="predicted"/>
<evidence type="ECO:0000313" key="3">
    <source>
        <dbReference type="EMBL" id="GAA1404115.1"/>
    </source>
</evidence>
<sequence length="248" mass="26535">MTRSDSDAAKRPKVLGVGSPKGGVGKTQSAVTLAVLAAHEHYKVLLIDADENRSAYNWSVRAGDHMPFDVDVVGDSAHALSRLREIDEYDLIIIDLPGARTSDAWNALLHGSDGSPVVDALLVPSAVRVMDLRPVVEVINSVIIPAKIPYLLVGTFVRTEAMHLALNDLTEIATSGIAVARSIIRDLVVHAQAVAADRPVSAMPGGRRSTARAAEREYRLLAHELFKGLLGMKWPDVSEPASPKGTTA</sequence>
<dbReference type="RefSeq" id="WP_344030711.1">
    <property type="nucleotide sequence ID" value="NZ_BAAAJK010000073.1"/>
</dbReference>
<protein>
    <submittedName>
        <fullName evidence="3">ParA family protein</fullName>
    </submittedName>
</protein>
<dbReference type="InterPro" id="IPR002586">
    <property type="entry name" value="CobQ/CobB/MinD/ParA_Nub-bd_dom"/>
</dbReference>